<feature type="compositionally biased region" description="Low complexity" evidence="1">
    <location>
        <begin position="22"/>
        <end position="32"/>
    </location>
</feature>
<dbReference type="AlphaFoldDB" id="E2A3J8"/>
<name>E2A3J8_CAMFO</name>
<dbReference type="InParanoid" id="E2A3J8"/>
<evidence type="ECO:0000256" key="1">
    <source>
        <dbReference type="SAM" id="MobiDB-lite"/>
    </source>
</evidence>
<keyword evidence="2" id="KW-0472">Membrane</keyword>
<dbReference type="Proteomes" id="UP000000311">
    <property type="component" value="Unassembled WGS sequence"/>
</dbReference>
<feature type="region of interest" description="Disordered" evidence="1">
    <location>
        <begin position="1"/>
        <end position="32"/>
    </location>
</feature>
<keyword evidence="2" id="KW-1133">Transmembrane helix</keyword>
<evidence type="ECO:0000256" key="2">
    <source>
        <dbReference type="SAM" id="Phobius"/>
    </source>
</evidence>
<keyword evidence="2" id="KW-0812">Transmembrane</keyword>
<accession>E2A3J8</accession>
<evidence type="ECO:0000313" key="3">
    <source>
        <dbReference type="EMBL" id="EFN71980.1"/>
    </source>
</evidence>
<dbReference type="EMBL" id="GL436444">
    <property type="protein sequence ID" value="EFN71980.1"/>
    <property type="molecule type" value="Genomic_DNA"/>
</dbReference>
<dbReference type="OMA" id="LEEDTHR"/>
<feature type="transmembrane region" description="Helical" evidence="2">
    <location>
        <begin position="61"/>
        <end position="86"/>
    </location>
</feature>
<keyword evidence="4" id="KW-1185">Reference proteome</keyword>
<dbReference type="OrthoDB" id="7546455at2759"/>
<feature type="compositionally biased region" description="Basic and acidic residues" evidence="1">
    <location>
        <begin position="407"/>
        <end position="423"/>
    </location>
</feature>
<organism evidence="4">
    <name type="scientific">Camponotus floridanus</name>
    <name type="common">Florida carpenter ant</name>
    <dbReference type="NCBI Taxonomy" id="104421"/>
    <lineage>
        <taxon>Eukaryota</taxon>
        <taxon>Metazoa</taxon>
        <taxon>Ecdysozoa</taxon>
        <taxon>Arthropoda</taxon>
        <taxon>Hexapoda</taxon>
        <taxon>Insecta</taxon>
        <taxon>Pterygota</taxon>
        <taxon>Neoptera</taxon>
        <taxon>Endopterygota</taxon>
        <taxon>Hymenoptera</taxon>
        <taxon>Apocrita</taxon>
        <taxon>Aculeata</taxon>
        <taxon>Formicoidea</taxon>
        <taxon>Formicidae</taxon>
        <taxon>Formicinae</taxon>
        <taxon>Camponotus</taxon>
    </lineage>
</organism>
<proteinExistence type="predicted"/>
<sequence length="678" mass="76401">MREPRGNESNGLTNKRQADQIRTGTSETPRTTRTLRVRDRLSVPGFTDAPRASSRATSAEVAMLVLLLLPLVVVMVVVVVAMMVVVEVENGPALEEAGTATAPTPGLIPTRGPYLCTAPARIAGQAYPGRVGVDVTVGRKTKWSVARVGTRRRESMSPTTPILSALLLSLISGSTEGGLKMDPVALLRQTLRYWRKIYKTYHEEVTLGYCWADYLLKISDELSTNLSVPPLVATGDRDTTIGATKSQRNPFPQNAMADTAMPFRETQKGKHLREKRSHTTARSVISRRQAFSMPELFHDQPEVPRGHEFSSREICSDTVNPTPNPKDDDKVGFKLTNLEEDTHREVLYLHSTNHSDSFIKDTFVLRNLFLLAASRERSPGNHRSPFRQYPQSRERNSEVDELLSDPRTPEEDRGMKRDPEENHIPLNDYGSSLSSRLQLRRINAVTVRCTDIVKLTNSVANPSCNPARAINSEVLRRKPEELSRDSLLLPREEVVAAERSPLESRGSGRAVKKNAFSRFNKITGGSDAKKRRYQQPRVEKKSRIERDVSAGMIRPFLPRLQRLRQQMLYKNRLFFPIPTVEMRARQGDDRIRAAPSLSRVGRFIENYENSTSESVKDSRLIVLQARQLSLRSLIITVFRTLGIFVQVGRQVIDVVESNAILACTKEYLMTKIIRWIDA</sequence>
<reference evidence="3 4" key="1">
    <citation type="journal article" date="2010" name="Science">
        <title>Genomic comparison of the ants Camponotus floridanus and Harpegnathos saltator.</title>
        <authorList>
            <person name="Bonasio R."/>
            <person name="Zhang G."/>
            <person name="Ye C."/>
            <person name="Mutti N.S."/>
            <person name="Fang X."/>
            <person name="Qin N."/>
            <person name="Donahue G."/>
            <person name="Yang P."/>
            <person name="Li Q."/>
            <person name="Li C."/>
            <person name="Zhang P."/>
            <person name="Huang Z."/>
            <person name="Berger S.L."/>
            <person name="Reinberg D."/>
            <person name="Wang J."/>
            <person name="Liebig J."/>
        </authorList>
    </citation>
    <scope>NUCLEOTIDE SEQUENCE [LARGE SCALE GENOMIC DNA]</scope>
    <source>
        <strain evidence="4">C129</strain>
    </source>
</reference>
<protein>
    <submittedName>
        <fullName evidence="3">Uncharacterized protein</fullName>
    </submittedName>
</protein>
<evidence type="ECO:0000313" key="4">
    <source>
        <dbReference type="Proteomes" id="UP000000311"/>
    </source>
</evidence>
<feature type="region of interest" description="Disordered" evidence="1">
    <location>
        <begin position="521"/>
        <end position="541"/>
    </location>
</feature>
<gene>
    <name evidence="3" type="ORF">EAG_07889</name>
</gene>
<feature type="region of interest" description="Disordered" evidence="1">
    <location>
        <begin position="377"/>
        <end position="430"/>
    </location>
</feature>